<feature type="domain" description="PucR C-terminal helix-turn-helix" evidence="3">
    <location>
        <begin position="323"/>
        <end position="376"/>
    </location>
</feature>
<dbReference type="EMBL" id="FOMR01000005">
    <property type="protein sequence ID" value="SFD88940.1"/>
    <property type="molecule type" value="Genomic_DNA"/>
</dbReference>
<dbReference type="Pfam" id="PF13556">
    <property type="entry name" value="HTH_30"/>
    <property type="match status" value="1"/>
</dbReference>
<dbReference type="STRING" id="640948.SAMN05216238_105155"/>
<dbReference type="InterPro" id="IPR025736">
    <property type="entry name" value="PucR_C-HTH_dom"/>
</dbReference>
<feature type="domain" description="CdaR GGDEF-like" evidence="4">
    <location>
        <begin position="131"/>
        <end position="265"/>
    </location>
</feature>
<keyword evidence="6" id="KW-1185">Reference proteome</keyword>
<sequence>MKAVSKILPFHISLSDEEGYIIGSSIPERIGKLHAPSKEVLEKDSYLIFNEEKVKNLPNVLPGVAVPINFDSSTVGVLGIIGPPEQVEPYAQLISKYIEMRWQEMVDEQLEELNNKTLETFAQYILLNNKTDHLRVEQYCKMLNISSATKRFCIVVDIGDSLINTVQNKTPIEQLKKRLAGCTQKAFNSNQNVICTFLNTEKLVLLKPVQSEDDYMAALEQFETQSQHLTDMFKTYQVNHIFIAAGNMRDTINQMNESYHEAESLIKFGRQHNISPQVYSLHNWDVLKEMLPYQINNHFREKIMFRIHSLFDDDDFPELMRNFLVYCDNQMNISQSAKELYIHRNTLNYRLKKIERITSVNIKDFEQCIILYLVLKKYDKSFSLN</sequence>
<dbReference type="Proteomes" id="UP000199474">
    <property type="component" value="Unassembled WGS sequence"/>
</dbReference>
<dbReference type="Pfam" id="PF05651">
    <property type="entry name" value="Diacid_rec"/>
    <property type="match status" value="1"/>
</dbReference>
<evidence type="ECO:0000259" key="3">
    <source>
        <dbReference type="Pfam" id="PF13556"/>
    </source>
</evidence>
<evidence type="ECO:0000256" key="1">
    <source>
        <dbReference type="ARBA" id="ARBA00006754"/>
    </source>
</evidence>
<evidence type="ECO:0000259" key="2">
    <source>
        <dbReference type="Pfam" id="PF05651"/>
    </source>
</evidence>
<evidence type="ECO:0000313" key="5">
    <source>
        <dbReference type="EMBL" id="SFD88940.1"/>
    </source>
</evidence>
<name>A0A1I1W7G2_9BACI</name>
<dbReference type="Pfam" id="PF17853">
    <property type="entry name" value="GGDEF_2"/>
    <property type="match status" value="1"/>
</dbReference>
<comment type="similarity">
    <text evidence="1">Belongs to the CdaR family.</text>
</comment>
<reference evidence="6" key="1">
    <citation type="submission" date="2016-10" db="EMBL/GenBank/DDBJ databases">
        <authorList>
            <person name="Varghese N."/>
            <person name="Submissions S."/>
        </authorList>
    </citation>
    <scope>NUCLEOTIDE SEQUENCE [LARGE SCALE GENOMIC DNA]</scope>
    <source>
        <strain evidence="6">DSM 22530</strain>
    </source>
</reference>
<dbReference type="InterPro" id="IPR008599">
    <property type="entry name" value="Diacid_rec"/>
</dbReference>
<dbReference type="InterPro" id="IPR051448">
    <property type="entry name" value="CdaR-like_regulators"/>
</dbReference>
<dbReference type="InterPro" id="IPR041522">
    <property type="entry name" value="CdaR_GGDEF"/>
</dbReference>
<dbReference type="Gene3D" id="1.10.10.2840">
    <property type="entry name" value="PucR C-terminal helix-turn-helix domain"/>
    <property type="match status" value="1"/>
</dbReference>
<proteinExistence type="inferred from homology"/>
<organism evidence="5 6">
    <name type="scientific">Lentibacillus persicus</name>
    <dbReference type="NCBI Taxonomy" id="640948"/>
    <lineage>
        <taxon>Bacteria</taxon>
        <taxon>Bacillati</taxon>
        <taxon>Bacillota</taxon>
        <taxon>Bacilli</taxon>
        <taxon>Bacillales</taxon>
        <taxon>Bacillaceae</taxon>
        <taxon>Lentibacillus</taxon>
    </lineage>
</organism>
<dbReference type="AlphaFoldDB" id="A0A1I1W7G2"/>
<dbReference type="PANTHER" id="PTHR33744:SF15">
    <property type="entry name" value="CARBOHYDRATE DIACID REGULATOR"/>
    <property type="match status" value="1"/>
</dbReference>
<evidence type="ECO:0000259" key="4">
    <source>
        <dbReference type="Pfam" id="PF17853"/>
    </source>
</evidence>
<evidence type="ECO:0000313" key="6">
    <source>
        <dbReference type="Proteomes" id="UP000199474"/>
    </source>
</evidence>
<feature type="domain" description="Putative sugar diacid recognition" evidence="2">
    <location>
        <begin position="3"/>
        <end position="122"/>
    </location>
</feature>
<dbReference type="InterPro" id="IPR042070">
    <property type="entry name" value="PucR_C-HTH_sf"/>
</dbReference>
<accession>A0A1I1W7G2</accession>
<dbReference type="PANTHER" id="PTHR33744">
    <property type="entry name" value="CARBOHYDRATE DIACID REGULATOR"/>
    <property type="match status" value="1"/>
</dbReference>
<gene>
    <name evidence="5" type="ORF">SAMN05216238_105155</name>
</gene>
<protein>
    <submittedName>
        <fullName evidence="5">Transcriptional regulator, CdaR family</fullName>
    </submittedName>
</protein>